<protein>
    <submittedName>
        <fullName evidence="2">Ketosteroid isomerase homolog</fullName>
    </submittedName>
</protein>
<evidence type="ECO:0000259" key="1">
    <source>
        <dbReference type="Pfam" id="PF13474"/>
    </source>
</evidence>
<keyword evidence="2" id="KW-0413">Isomerase</keyword>
<dbReference type="EMBL" id="FNNO01000006">
    <property type="protein sequence ID" value="SDW80493.1"/>
    <property type="molecule type" value="Genomic_DNA"/>
</dbReference>
<reference evidence="2 3" key="1">
    <citation type="submission" date="2016-10" db="EMBL/GenBank/DDBJ databases">
        <authorList>
            <person name="Varghese N."/>
            <person name="Submissions S."/>
        </authorList>
    </citation>
    <scope>NUCLEOTIDE SEQUENCE [LARGE SCALE GENOMIC DNA]</scope>
    <source>
        <strain evidence="2 3">DSM 25353</strain>
    </source>
</reference>
<dbReference type="InterPro" id="IPR032710">
    <property type="entry name" value="NTF2-like_dom_sf"/>
</dbReference>
<sequence>MRPEYLLEAYATAVLHKDAAAYTSIFDENIRVFDMWQEWRYDGITAWREVAKDWFDALGADKDVVTFSDIEITEKGELALITAIAKFTATSEQGEALRYLENRLTWVAVKKGLTWKIIHQHTSSPIDFNTMQVVLKRDKKPC</sequence>
<feature type="domain" description="SnoaL-like" evidence="1">
    <location>
        <begin position="6"/>
        <end position="126"/>
    </location>
</feature>
<accession>A0A8X8LDE6</accession>
<gene>
    <name evidence="2" type="ORF">SAMN05444410_1061</name>
</gene>
<dbReference type="InterPro" id="IPR037401">
    <property type="entry name" value="SnoaL-like"/>
</dbReference>
<name>A0A8X8LDE6_9BACT</name>
<evidence type="ECO:0000313" key="3">
    <source>
        <dbReference type="Proteomes" id="UP000198711"/>
    </source>
</evidence>
<comment type="caution">
    <text evidence="2">The sequence shown here is derived from an EMBL/GenBank/DDBJ whole genome shotgun (WGS) entry which is preliminary data.</text>
</comment>
<dbReference type="Gene3D" id="3.10.450.50">
    <property type="match status" value="1"/>
</dbReference>
<dbReference type="RefSeq" id="WP_092723485.1">
    <property type="nucleotide sequence ID" value="NZ_FNNO01000006.1"/>
</dbReference>
<dbReference type="Proteomes" id="UP000198711">
    <property type="component" value="Unassembled WGS sequence"/>
</dbReference>
<dbReference type="GO" id="GO:0016853">
    <property type="term" value="F:isomerase activity"/>
    <property type="evidence" value="ECO:0007669"/>
    <property type="project" value="UniProtKB-KW"/>
</dbReference>
<dbReference type="SUPFAM" id="SSF54427">
    <property type="entry name" value="NTF2-like"/>
    <property type="match status" value="1"/>
</dbReference>
<organism evidence="2 3">
    <name type="scientific">Hydrobacter penzbergensis</name>
    <dbReference type="NCBI Taxonomy" id="1235997"/>
    <lineage>
        <taxon>Bacteria</taxon>
        <taxon>Pseudomonadati</taxon>
        <taxon>Bacteroidota</taxon>
        <taxon>Chitinophagia</taxon>
        <taxon>Chitinophagales</taxon>
        <taxon>Chitinophagaceae</taxon>
        <taxon>Hydrobacter</taxon>
    </lineage>
</organism>
<evidence type="ECO:0000313" key="2">
    <source>
        <dbReference type="EMBL" id="SDW80493.1"/>
    </source>
</evidence>
<proteinExistence type="predicted"/>
<dbReference type="AlphaFoldDB" id="A0A8X8LDE6"/>
<keyword evidence="3" id="KW-1185">Reference proteome</keyword>
<dbReference type="Pfam" id="PF13474">
    <property type="entry name" value="SnoaL_3"/>
    <property type="match status" value="1"/>
</dbReference>